<dbReference type="Proteomes" id="UP000031599">
    <property type="component" value="Unassembled WGS sequence"/>
</dbReference>
<name>A0A0C1ZVW7_9BACT</name>
<keyword evidence="4" id="KW-0648">Protein biosynthesis</keyword>
<dbReference type="InterPro" id="IPR004161">
    <property type="entry name" value="EFTu-like_2"/>
</dbReference>
<sequence length="373" mass="40770">MISVGPSAESLGLLSRLLSERFGDRDRRPGSTPDGASGDQPRLEPNQRSYNVDGVRVSHRDLPATSFPGAALVCGDGGWGWVVVLPFEFLRGQATGSLLRLLRSLGERPLAVVIDDPRSDHDAGELRTELVSAGFPAALTPIVWGSLREAVADPDALATSDLLRPFVAWIVESASRPGRDLRTEPFFLSIEDRFNMPRDQLIVTGRIERGTVRTGDTLTLHGSPTTTKRVLGIEVFRRRLVEAEAGDVVGLLLENTRFAEVKRGDLLTALRTPGELRRRVRAAVHLQAREVCGYHGSFDGAVFTLHLRTAIHRATMRLAADHACGWDLEIDHDRTLVVDLELEEPCWYEPGARFGLRIGGKGAGFGVLLGDPP</sequence>
<evidence type="ECO:0000256" key="1">
    <source>
        <dbReference type="ARBA" id="ARBA00023134"/>
    </source>
</evidence>
<comment type="caution">
    <text evidence="4">The sequence shown here is derived from an EMBL/GenBank/DDBJ whole genome shotgun (WGS) entry which is preliminary data.</text>
</comment>
<reference evidence="4 5" key="1">
    <citation type="submission" date="2014-12" db="EMBL/GenBank/DDBJ databases">
        <title>Genome assembly of Enhygromyxa salina DSM 15201.</title>
        <authorList>
            <person name="Sharma G."/>
            <person name="Subramanian S."/>
        </authorList>
    </citation>
    <scope>NUCLEOTIDE SEQUENCE [LARGE SCALE GENOMIC DNA]</scope>
    <source>
        <strain evidence="4 5">DSM 15201</strain>
    </source>
</reference>
<dbReference type="PANTHER" id="PTHR43721">
    <property type="entry name" value="ELONGATION FACTOR TU-RELATED"/>
    <property type="match status" value="1"/>
</dbReference>
<evidence type="ECO:0000256" key="2">
    <source>
        <dbReference type="SAM" id="MobiDB-lite"/>
    </source>
</evidence>
<dbReference type="GO" id="GO:0003746">
    <property type="term" value="F:translation elongation factor activity"/>
    <property type="evidence" value="ECO:0007669"/>
    <property type="project" value="UniProtKB-KW"/>
</dbReference>
<accession>A0A0C1ZVW7</accession>
<gene>
    <name evidence="4" type="ORF">DB30_05888</name>
</gene>
<dbReference type="AlphaFoldDB" id="A0A0C1ZVW7"/>
<organism evidence="4 5">
    <name type="scientific">Enhygromyxa salina</name>
    <dbReference type="NCBI Taxonomy" id="215803"/>
    <lineage>
        <taxon>Bacteria</taxon>
        <taxon>Pseudomonadati</taxon>
        <taxon>Myxococcota</taxon>
        <taxon>Polyangia</taxon>
        <taxon>Nannocystales</taxon>
        <taxon>Nannocystaceae</taxon>
        <taxon>Enhygromyxa</taxon>
    </lineage>
</organism>
<dbReference type="InterPro" id="IPR050055">
    <property type="entry name" value="EF-Tu_GTPase"/>
</dbReference>
<dbReference type="GO" id="GO:0005525">
    <property type="term" value="F:GTP binding"/>
    <property type="evidence" value="ECO:0007669"/>
    <property type="project" value="UniProtKB-KW"/>
</dbReference>
<keyword evidence="1" id="KW-0342">GTP-binding</keyword>
<proteinExistence type="predicted"/>
<feature type="region of interest" description="Disordered" evidence="2">
    <location>
        <begin position="23"/>
        <end position="50"/>
    </location>
</feature>
<keyword evidence="1" id="KW-0547">Nucleotide-binding</keyword>
<dbReference type="InterPro" id="IPR009000">
    <property type="entry name" value="Transl_B-barrel_sf"/>
</dbReference>
<evidence type="ECO:0000259" key="3">
    <source>
        <dbReference type="Pfam" id="PF03144"/>
    </source>
</evidence>
<evidence type="ECO:0000313" key="4">
    <source>
        <dbReference type="EMBL" id="KIG15188.1"/>
    </source>
</evidence>
<dbReference type="SUPFAM" id="SSF50447">
    <property type="entry name" value="Translation proteins"/>
    <property type="match status" value="1"/>
</dbReference>
<feature type="domain" description="Translation elongation factor EFTu-like" evidence="3">
    <location>
        <begin position="202"/>
        <end position="268"/>
    </location>
</feature>
<protein>
    <submittedName>
        <fullName evidence="4">Translation elongation factor Tu</fullName>
    </submittedName>
</protein>
<dbReference type="EMBL" id="JMCC02000059">
    <property type="protein sequence ID" value="KIG15188.1"/>
    <property type="molecule type" value="Genomic_DNA"/>
</dbReference>
<dbReference type="Gene3D" id="2.40.30.10">
    <property type="entry name" value="Translation factors"/>
    <property type="match status" value="1"/>
</dbReference>
<dbReference type="Pfam" id="PF03144">
    <property type="entry name" value="GTP_EFTU_D2"/>
    <property type="match status" value="1"/>
</dbReference>
<keyword evidence="4" id="KW-0251">Elongation factor</keyword>
<evidence type="ECO:0000313" key="5">
    <source>
        <dbReference type="Proteomes" id="UP000031599"/>
    </source>
</evidence>
<dbReference type="PANTHER" id="PTHR43721:SF22">
    <property type="entry name" value="ELONGATION FACTOR TU, MITOCHONDRIAL"/>
    <property type="match status" value="1"/>
</dbReference>